<name>W9PNH9_FUSOX</name>
<dbReference type="HOGENOM" id="CLU_3125082_0_0_1"/>
<accession>W9PNH9</accession>
<reference evidence="1" key="1">
    <citation type="submission" date="2011-10" db="EMBL/GenBank/DDBJ databases">
        <title>The Genome Sequence of Fusarium oxysporum HDV247.</title>
        <authorList>
            <consortium name="The Broad Institute Genome Sequencing Platform"/>
            <person name="Ma L.-J."/>
            <person name="Gale L.R."/>
            <person name="Schwartz D.C."/>
            <person name="Zhou S."/>
            <person name="Corby-Kistler H."/>
            <person name="Young S.K."/>
            <person name="Zeng Q."/>
            <person name="Gargeya S."/>
            <person name="Fitzgerald M."/>
            <person name="Haas B."/>
            <person name="Abouelleil A."/>
            <person name="Alvarado L."/>
            <person name="Arachchi H.M."/>
            <person name="Berlin A."/>
            <person name="Brown A."/>
            <person name="Chapman S.B."/>
            <person name="Chen Z."/>
            <person name="Dunbar C."/>
            <person name="Freedman E."/>
            <person name="Gearin G."/>
            <person name="Goldberg J."/>
            <person name="Griggs A."/>
            <person name="Gujja S."/>
            <person name="Heiman D."/>
            <person name="Howarth C."/>
            <person name="Larson L."/>
            <person name="Lui A."/>
            <person name="MacDonald P.J.P."/>
            <person name="Montmayeur A."/>
            <person name="Murphy C."/>
            <person name="Neiman D."/>
            <person name="Pearson M."/>
            <person name="Priest M."/>
            <person name="Roberts A."/>
            <person name="Saif S."/>
            <person name="Shea T."/>
            <person name="Shenoy N."/>
            <person name="Sisk P."/>
            <person name="Stolte C."/>
            <person name="Sykes S."/>
            <person name="Wortman J."/>
            <person name="Nusbaum C."/>
            <person name="Birren B."/>
        </authorList>
    </citation>
    <scope>NUCLEOTIDE SEQUENCE [LARGE SCALE GENOMIC DNA]</scope>
    <source>
        <strain evidence="1">HDV247</strain>
    </source>
</reference>
<dbReference type="Proteomes" id="UP000030751">
    <property type="component" value="Unassembled WGS sequence"/>
</dbReference>
<gene>
    <name evidence="1" type="ORF">FOVG_04008</name>
</gene>
<dbReference type="EMBL" id="JH650970">
    <property type="protein sequence ID" value="EXA46663.1"/>
    <property type="molecule type" value="Genomic_DNA"/>
</dbReference>
<evidence type="ECO:0000313" key="1">
    <source>
        <dbReference type="EMBL" id="EXA46663.1"/>
    </source>
</evidence>
<reference evidence="1" key="2">
    <citation type="submission" date="2012-05" db="EMBL/GenBank/DDBJ databases">
        <title>Annotation of the Genome Sequence of Fusarium oxysporum HDV247.</title>
        <authorList>
            <consortium name="The Broad Institute Genomics Platform"/>
            <person name="Ma L.-J."/>
            <person name="Corby-Kistler H."/>
            <person name="Broz K."/>
            <person name="Gale L.R."/>
            <person name="Jonkers W."/>
            <person name="O'Donnell K."/>
            <person name="Ploetz R."/>
            <person name="Steinberg C."/>
            <person name="Schwartz D.C."/>
            <person name="VanEtten H."/>
            <person name="Zhou S."/>
            <person name="Young S.K."/>
            <person name="Zeng Q."/>
            <person name="Gargeya S."/>
            <person name="Fitzgerald M."/>
            <person name="Abouelleil A."/>
            <person name="Alvarado L."/>
            <person name="Chapman S.B."/>
            <person name="Gainer-Dewar J."/>
            <person name="Goldberg J."/>
            <person name="Griggs A."/>
            <person name="Gujja S."/>
            <person name="Hansen M."/>
            <person name="Howarth C."/>
            <person name="Imamovic A."/>
            <person name="Ireland A."/>
            <person name="Larimer J."/>
            <person name="McCowan C."/>
            <person name="Murphy C."/>
            <person name="Pearson M."/>
            <person name="Poon T.W."/>
            <person name="Priest M."/>
            <person name="Roberts A."/>
            <person name="Saif S."/>
            <person name="Shea T."/>
            <person name="Sykes S."/>
            <person name="Wortman J."/>
            <person name="Nusbaum C."/>
            <person name="Birren B."/>
        </authorList>
    </citation>
    <scope>NUCLEOTIDE SEQUENCE</scope>
    <source>
        <strain evidence="1">HDV247</strain>
    </source>
</reference>
<proteinExistence type="predicted"/>
<dbReference type="AlphaFoldDB" id="W9PNH9"/>
<sequence>MQNSQKDRVRRSRELFYLVGTDPTAQRSRLRVKLHALSGRHIARMQIWVS</sequence>
<organism evidence="1">
    <name type="scientific">Fusarium oxysporum f. sp. pisi HDV247</name>
    <dbReference type="NCBI Taxonomy" id="1080344"/>
    <lineage>
        <taxon>Eukaryota</taxon>
        <taxon>Fungi</taxon>
        <taxon>Dikarya</taxon>
        <taxon>Ascomycota</taxon>
        <taxon>Pezizomycotina</taxon>
        <taxon>Sordariomycetes</taxon>
        <taxon>Hypocreomycetidae</taxon>
        <taxon>Hypocreales</taxon>
        <taxon>Nectriaceae</taxon>
        <taxon>Fusarium</taxon>
        <taxon>Fusarium oxysporum species complex</taxon>
    </lineage>
</organism>
<protein>
    <submittedName>
        <fullName evidence="1">Uncharacterized protein</fullName>
    </submittedName>
</protein>